<dbReference type="SUPFAM" id="SSF46785">
    <property type="entry name" value="Winged helix' DNA-binding domain"/>
    <property type="match status" value="1"/>
</dbReference>
<dbReference type="SUPFAM" id="SSF48008">
    <property type="entry name" value="GntR ligand-binding domain-like"/>
    <property type="match status" value="1"/>
</dbReference>
<dbReference type="OrthoDB" id="8680240at2"/>
<proteinExistence type="predicted"/>
<evidence type="ECO:0000313" key="6">
    <source>
        <dbReference type="Proteomes" id="UP000294360"/>
    </source>
</evidence>
<dbReference type="InterPro" id="IPR036390">
    <property type="entry name" value="WH_DNA-bd_sf"/>
</dbReference>
<accession>A0A4U8Z808</accession>
<dbReference type="Proteomes" id="UP000294360">
    <property type="component" value="Plasmid 2"/>
</dbReference>
<dbReference type="PROSITE" id="PS50949">
    <property type="entry name" value="HTH_GNTR"/>
    <property type="match status" value="1"/>
</dbReference>
<geneLocation type="plasmid" evidence="5 6">
    <name>2</name>
</geneLocation>
<dbReference type="SMART" id="SM00895">
    <property type="entry name" value="FCD"/>
    <property type="match status" value="1"/>
</dbReference>
<dbReference type="Pfam" id="PF00392">
    <property type="entry name" value="GntR"/>
    <property type="match status" value="1"/>
</dbReference>
<evidence type="ECO:0000259" key="4">
    <source>
        <dbReference type="PROSITE" id="PS50949"/>
    </source>
</evidence>
<dbReference type="Gene3D" id="1.20.120.530">
    <property type="entry name" value="GntR ligand-binding domain-like"/>
    <property type="match status" value="1"/>
</dbReference>
<keyword evidence="5" id="KW-0614">Plasmid</keyword>
<keyword evidence="1" id="KW-0805">Transcription regulation</keyword>
<keyword evidence="3" id="KW-0804">Transcription</keyword>
<dbReference type="InterPro" id="IPR011711">
    <property type="entry name" value="GntR_C"/>
</dbReference>
<gene>
    <name evidence="5" type="ORF">MTUNDRAET4_0250</name>
</gene>
<dbReference type="AlphaFoldDB" id="A0A4U8Z808"/>
<evidence type="ECO:0000256" key="3">
    <source>
        <dbReference type="ARBA" id="ARBA00023163"/>
    </source>
</evidence>
<dbReference type="RefSeq" id="WP_134493030.1">
    <property type="nucleotide sequence ID" value="NZ_CP139088.1"/>
</dbReference>
<dbReference type="SMART" id="SM00345">
    <property type="entry name" value="HTH_GNTR"/>
    <property type="match status" value="1"/>
</dbReference>
<dbReference type="InterPro" id="IPR036388">
    <property type="entry name" value="WH-like_DNA-bd_sf"/>
</dbReference>
<evidence type="ECO:0000256" key="1">
    <source>
        <dbReference type="ARBA" id="ARBA00023015"/>
    </source>
</evidence>
<dbReference type="GO" id="GO:0003677">
    <property type="term" value="F:DNA binding"/>
    <property type="evidence" value="ECO:0007669"/>
    <property type="project" value="UniProtKB-KW"/>
</dbReference>
<name>A0A4U8Z808_METTU</name>
<sequence>MADPNIKGEQVSHADGQPASAHVVNVIKAGIRDGRFAPGQRLIEKELIEECGVGRGSIREALRLLLADGTITIELHRGAAIRRFTREEVWARHQIREVLEGLAASLAAANIATTPYRAEFLDMDKALTAAVERDDRPHYLQLNYRFHEIVVLMSGNPELQSHIDRTQTNPLRLHAARFMTAKGMRRSTNEHRLIIDAILVGDPEAAEAAMKAHIRGTRRTFVEMPDHIFARSQKPERR</sequence>
<dbReference type="GO" id="GO:0003700">
    <property type="term" value="F:DNA-binding transcription factor activity"/>
    <property type="evidence" value="ECO:0007669"/>
    <property type="project" value="InterPro"/>
</dbReference>
<reference evidence="5 6" key="1">
    <citation type="submission" date="2019-03" db="EMBL/GenBank/DDBJ databases">
        <authorList>
            <person name="Kox A.R. M."/>
        </authorList>
    </citation>
    <scope>NUCLEOTIDE SEQUENCE [LARGE SCALE GENOMIC DNA]</scope>
    <source>
        <strain evidence="5">MTUNDRAET4 annotated genome</strain>
        <plasmid evidence="6">2</plasmid>
    </source>
</reference>
<organism evidence="5 6">
    <name type="scientific">Methylocella tundrae</name>
    <dbReference type="NCBI Taxonomy" id="227605"/>
    <lineage>
        <taxon>Bacteria</taxon>
        <taxon>Pseudomonadati</taxon>
        <taxon>Pseudomonadota</taxon>
        <taxon>Alphaproteobacteria</taxon>
        <taxon>Hyphomicrobiales</taxon>
        <taxon>Beijerinckiaceae</taxon>
        <taxon>Methylocella</taxon>
    </lineage>
</organism>
<dbReference type="EMBL" id="LR536451">
    <property type="protein sequence ID" value="VFU16612.1"/>
    <property type="molecule type" value="Genomic_DNA"/>
</dbReference>
<feature type="domain" description="HTH gntR-type" evidence="4">
    <location>
        <begin position="17"/>
        <end position="84"/>
    </location>
</feature>
<evidence type="ECO:0000313" key="5">
    <source>
        <dbReference type="EMBL" id="VFU16612.1"/>
    </source>
</evidence>
<protein>
    <recommendedName>
        <fullName evidence="4">HTH gntR-type domain-containing protein</fullName>
    </recommendedName>
</protein>
<dbReference type="InterPro" id="IPR000524">
    <property type="entry name" value="Tscrpt_reg_HTH_GntR"/>
</dbReference>
<dbReference type="Pfam" id="PF07729">
    <property type="entry name" value="FCD"/>
    <property type="match status" value="1"/>
</dbReference>
<keyword evidence="2" id="KW-0238">DNA-binding</keyword>
<dbReference type="InterPro" id="IPR008920">
    <property type="entry name" value="TF_FadR/GntR_C"/>
</dbReference>
<evidence type="ECO:0000256" key="2">
    <source>
        <dbReference type="ARBA" id="ARBA00023125"/>
    </source>
</evidence>
<dbReference type="Gene3D" id="1.10.10.10">
    <property type="entry name" value="Winged helix-like DNA-binding domain superfamily/Winged helix DNA-binding domain"/>
    <property type="match status" value="1"/>
</dbReference>
<dbReference type="KEGG" id="mtun:MTUNDRAET4_0250.1"/>
<dbReference type="PANTHER" id="PTHR43537:SF24">
    <property type="entry name" value="GLUCONATE OPERON TRANSCRIPTIONAL REPRESSOR"/>
    <property type="match status" value="1"/>
</dbReference>
<dbReference type="PANTHER" id="PTHR43537">
    <property type="entry name" value="TRANSCRIPTIONAL REGULATOR, GNTR FAMILY"/>
    <property type="match status" value="1"/>
</dbReference>